<dbReference type="EMBL" id="VIEB01000208">
    <property type="protein sequence ID" value="TQE00664.1"/>
    <property type="molecule type" value="Genomic_DNA"/>
</dbReference>
<proteinExistence type="predicted"/>
<evidence type="ECO:0000313" key="2">
    <source>
        <dbReference type="Proteomes" id="UP000315295"/>
    </source>
</evidence>
<dbReference type="Proteomes" id="UP000315295">
    <property type="component" value="Unassembled WGS sequence"/>
</dbReference>
<sequence length="54" mass="6427">MRNIVRNVTVQWRETPFQVELQTVQTVMRKARVVQITIRIRTKPPLFSTLIVFS</sequence>
<keyword evidence="2" id="KW-1185">Reference proteome</keyword>
<dbReference type="AlphaFoldDB" id="A0A540MPE9"/>
<name>A0A540MPE9_MALBA</name>
<organism evidence="1 2">
    <name type="scientific">Malus baccata</name>
    <name type="common">Siberian crab apple</name>
    <name type="synonym">Pyrus baccata</name>
    <dbReference type="NCBI Taxonomy" id="106549"/>
    <lineage>
        <taxon>Eukaryota</taxon>
        <taxon>Viridiplantae</taxon>
        <taxon>Streptophyta</taxon>
        <taxon>Embryophyta</taxon>
        <taxon>Tracheophyta</taxon>
        <taxon>Spermatophyta</taxon>
        <taxon>Magnoliopsida</taxon>
        <taxon>eudicotyledons</taxon>
        <taxon>Gunneridae</taxon>
        <taxon>Pentapetalae</taxon>
        <taxon>rosids</taxon>
        <taxon>fabids</taxon>
        <taxon>Rosales</taxon>
        <taxon>Rosaceae</taxon>
        <taxon>Amygdaloideae</taxon>
        <taxon>Maleae</taxon>
        <taxon>Malus</taxon>
    </lineage>
</organism>
<gene>
    <name evidence="1" type="ORF">C1H46_013713</name>
</gene>
<evidence type="ECO:0000313" key="1">
    <source>
        <dbReference type="EMBL" id="TQE00664.1"/>
    </source>
</evidence>
<protein>
    <submittedName>
        <fullName evidence="1">Uncharacterized protein</fullName>
    </submittedName>
</protein>
<accession>A0A540MPE9</accession>
<reference evidence="1 2" key="1">
    <citation type="journal article" date="2019" name="G3 (Bethesda)">
        <title>Sequencing of a Wild Apple (Malus baccata) Genome Unravels the Differences Between Cultivated and Wild Apple Species Regarding Disease Resistance and Cold Tolerance.</title>
        <authorList>
            <person name="Chen X."/>
        </authorList>
    </citation>
    <scope>NUCLEOTIDE SEQUENCE [LARGE SCALE GENOMIC DNA]</scope>
    <source>
        <strain evidence="2">cv. Shandingzi</strain>
        <tissue evidence="1">Leaves</tissue>
    </source>
</reference>
<comment type="caution">
    <text evidence="1">The sequence shown here is derived from an EMBL/GenBank/DDBJ whole genome shotgun (WGS) entry which is preliminary data.</text>
</comment>